<dbReference type="OrthoDB" id="2423195at2759"/>
<dbReference type="InterPro" id="IPR027417">
    <property type="entry name" value="P-loop_NTPase"/>
</dbReference>
<organism evidence="2 3">
    <name type="scientific">Stichopus japonicus</name>
    <name type="common">Sea cucumber</name>
    <dbReference type="NCBI Taxonomy" id="307972"/>
    <lineage>
        <taxon>Eukaryota</taxon>
        <taxon>Metazoa</taxon>
        <taxon>Echinodermata</taxon>
        <taxon>Eleutherozoa</taxon>
        <taxon>Echinozoa</taxon>
        <taxon>Holothuroidea</taxon>
        <taxon>Aspidochirotacea</taxon>
        <taxon>Aspidochirotida</taxon>
        <taxon>Stichopodidae</taxon>
        <taxon>Apostichopus</taxon>
    </lineage>
</organism>
<dbReference type="InterPro" id="IPR041679">
    <property type="entry name" value="DNA2/NAM7-like_C"/>
</dbReference>
<protein>
    <submittedName>
        <fullName evidence="2">Putative NFX1-type zinc finger-containing protein 1</fullName>
    </submittedName>
</protein>
<sequence length="634" mass="72671">MRPEISHLLKIHEEFYPDLQDHDSVKAYDHVRGVDKDVFFLNHNVAEKVEQDGRSRSNEFEAEFLTGLCRYLLQQEYRPDQITILTAYTGQLWCFRNLMPKSVFGSVKVCPVDRYQETTEVQAAKDFMAVPEGGCKKPCETRLDCGHVCPMICHPRDSAHFNIMCKKQCTKTICDLHHECSRLCYQPCDTDCNFKINKLLECGHTKEIHCHEGSSHNIQCLEKCQILLRCGHHCKRNCSEECTDVCKEKVVKQFKCGHKGKAECGNMDDNCPELCDNTLLCGHKCGGTCGACKHGRLHVPCVQPCKRTLVCGHECKSSCTEYCPPCVKHCENRCKHSKCVRKCGQSCTPCQEVCEWSCAHSECRRPCGESCVRLPCDEPCRKLLPCKHECIGVCGETCPKLCRICNKDEVTEVLFGNEDKYDARFVLLEDCDHIIEVVALDTWMEQTTVDEDTTVQLCVCPNCKTPIRRNLRYGNIIKQVRADVEEIKKQVRGDPVNIRREKRRTIQDLSLEGMEQLENSPYCISSSKSSVCQMSFTCSVLRAFVNNFQSQIKQCWTETQMTSLSYKMDMFKKLCEQKRKTTRIEDRKGNLERKQTLDRIFKTFLSGLISCRTLVIRMRKTGIENQSVYPIASS</sequence>
<proteinExistence type="predicted"/>
<accession>A0A2G8LS32</accession>
<dbReference type="GO" id="GO:0031048">
    <property type="term" value="P:regulatory ncRNA-mediated heterochromatin formation"/>
    <property type="evidence" value="ECO:0007669"/>
    <property type="project" value="TreeGrafter"/>
</dbReference>
<dbReference type="STRING" id="307972.A0A2G8LS32"/>
<dbReference type="GO" id="GO:0031380">
    <property type="term" value="C:nuclear RNA-directed RNA polymerase complex"/>
    <property type="evidence" value="ECO:0007669"/>
    <property type="project" value="TreeGrafter"/>
</dbReference>
<dbReference type="Gene3D" id="3.40.50.300">
    <property type="entry name" value="P-loop containing nucleotide triphosphate hydrolases"/>
    <property type="match status" value="1"/>
</dbReference>
<dbReference type="CDD" id="cd18808">
    <property type="entry name" value="SF1_C_Upf1"/>
    <property type="match status" value="1"/>
</dbReference>
<dbReference type="Proteomes" id="UP000230750">
    <property type="component" value="Unassembled WGS sequence"/>
</dbReference>
<evidence type="ECO:0000313" key="3">
    <source>
        <dbReference type="Proteomes" id="UP000230750"/>
    </source>
</evidence>
<dbReference type="PANTHER" id="PTHR10887">
    <property type="entry name" value="DNA2/NAM7 HELICASE FAMILY"/>
    <property type="match status" value="1"/>
</dbReference>
<dbReference type="EMBL" id="MRZV01000001">
    <property type="protein sequence ID" value="PIK63034.1"/>
    <property type="molecule type" value="Genomic_DNA"/>
</dbReference>
<dbReference type="PANTHER" id="PTHR10887:SF341">
    <property type="entry name" value="NFX1-TYPE ZINC FINGER-CONTAINING PROTEIN 1"/>
    <property type="match status" value="1"/>
</dbReference>
<dbReference type="AlphaFoldDB" id="A0A2G8LS32"/>
<dbReference type="InterPro" id="IPR045055">
    <property type="entry name" value="DNA2/NAM7-like"/>
</dbReference>
<gene>
    <name evidence="2" type="ORF">BSL78_00041</name>
</gene>
<evidence type="ECO:0000259" key="1">
    <source>
        <dbReference type="Pfam" id="PF13087"/>
    </source>
</evidence>
<comment type="caution">
    <text evidence="2">The sequence shown here is derived from an EMBL/GenBank/DDBJ whole genome shotgun (WGS) entry which is preliminary data.</text>
</comment>
<dbReference type="Pfam" id="PF13087">
    <property type="entry name" value="AAA_12"/>
    <property type="match status" value="1"/>
</dbReference>
<feature type="domain" description="DNA2/NAM7 helicase-like C-terminal" evidence="1">
    <location>
        <begin position="1"/>
        <end position="116"/>
    </location>
</feature>
<dbReference type="InterPro" id="IPR047187">
    <property type="entry name" value="SF1_C_Upf1"/>
</dbReference>
<reference evidence="2 3" key="1">
    <citation type="journal article" date="2017" name="PLoS Biol.">
        <title>The sea cucumber genome provides insights into morphological evolution and visceral regeneration.</title>
        <authorList>
            <person name="Zhang X."/>
            <person name="Sun L."/>
            <person name="Yuan J."/>
            <person name="Sun Y."/>
            <person name="Gao Y."/>
            <person name="Zhang L."/>
            <person name="Li S."/>
            <person name="Dai H."/>
            <person name="Hamel J.F."/>
            <person name="Liu C."/>
            <person name="Yu Y."/>
            <person name="Liu S."/>
            <person name="Lin W."/>
            <person name="Guo K."/>
            <person name="Jin S."/>
            <person name="Xu P."/>
            <person name="Storey K.B."/>
            <person name="Huan P."/>
            <person name="Zhang T."/>
            <person name="Zhou Y."/>
            <person name="Zhang J."/>
            <person name="Lin C."/>
            <person name="Li X."/>
            <person name="Xing L."/>
            <person name="Huo D."/>
            <person name="Sun M."/>
            <person name="Wang L."/>
            <person name="Mercier A."/>
            <person name="Li F."/>
            <person name="Yang H."/>
            <person name="Xiang J."/>
        </authorList>
    </citation>
    <scope>NUCLEOTIDE SEQUENCE [LARGE SCALE GENOMIC DNA]</scope>
    <source>
        <strain evidence="2">Shaxun</strain>
        <tissue evidence="2">Muscle</tissue>
    </source>
</reference>
<keyword evidence="3" id="KW-1185">Reference proteome</keyword>
<name>A0A2G8LS32_STIJA</name>
<evidence type="ECO:0000313" key="2">
    <source>
        <dbReference type="EMBL" id="PIK63034.1"/>
    </source>
</evidence>